<dbReference type="OrthoDB" id="9794322at2"/>
<evidence type="ECO:0000313" key="8">
    <source>
        <dbReference type="Proteomes" id="UP000000321"/>
    </source>
</evidence>
<dbReference type="PANTHER" id="PTHR32303">
    <property type="entry name" value="QUINOPROTEIN ALCOHOL DEHYDROGENASE (CYTOCHROME C)"/>
    <property type="match status" value="1"/>
</dbReference>
<accession>Q1YG06</accession>
<feature type="region of interest" description="Disordered" evidence="4">
    <location>
        <begin position="464"/>
        <end position="483"/>
    </location>
</feature>
<dbReference type="EMBL" id="AAPJ01000005">
    <property type="protein sequence ID" value="EAS49419.1"/>
    <property type="molecule type" value="Genomic_DNA"/>
</dbReference>
<feature type="region of interest" description="Disordered" evidence="4">
    <location>
        <begin position="292"/>
        <end position="361"/>
    </location>
</feature>
<dbReference type="InterPro" id="IPR018391">
    <property type="entry name" value="PQQ_b-propeller_rpt"/>
</dbReference>
<evidence type="ECO:0000256" key="1">
    <source>
        <dbReference type="ARBA" id="ARBA00001931"/>
    </source>
</evidence>
<feature type="transmembrane region" description="Helical" evidence="5">
    <location>
        <begin position="7"/>
        <end position="32"/>
    </location>
</feature>
<dbReference type="RefSeq" id="WP_009210839.1">
    <property type="nucleotide sequence ID" value="NZ_BBWP01000010.1"/>
</dbReference>
<dbReference type="InterPro" id="IPR011047">
    <property type="entry name" value="Quinoprotein_ADH-like_sf"/>
</dbReference>
<protein>
    <submittedName>
        <fullName evidence="7">Quinoprotein glucose dehydrogenase</fullName>
    </submittedName>
</protein>
<comment type="caution">
    <text evidence="7">The sequence shown here is derived from an EMBL/GenBank/DDBJ whole genome shotgun (WGS) entry which is preliminary data.</text>
</comment>
<evidence type="ECO:0000259" key="6">
    <source>
        <dbReference type="Pfam" id="PF01011"/>
    </source>
</evidence>
<evidence type="ECO:0000256" key="3">
    <source>
        <dbReference type="ARBA" id="ARBA00023002"/>
    </source>
</evidence>
<keyword evidence="3" id="KW-0560">Oxidoreductase</keyword>
<evidence type="ECO:0000313" key="7">
    <source>
        <dbReference type="EMBL" id="EAS49419.1"/>
    </source>
</evidence>
<dbReference type="Pfam" id="PF01011">
    <property type="entry name" value="PQQ"/>
    <property type="match status" value="2"/>
</dbReference>
<evidence type="ECO:0000256" key="4">
    <source>
        <dbReference type="SAM" id="MobiDB-lite"/>
    </source>
</evidence>
<dbReference type="SUPFAM" id="SSF50998">
    <property type="entry name" value="Quinoprotein alcohol dehydrogenase-like"/>
    <property type="match status" value="1"/>
</dbReference>
<feature type="transmembrane region" description="Helical" evidence="5">
    <location>
        <begin position="38"/>
        <end position="54"/>
    </location>
</feature>
<reference evidence="7 8" key="1">
    <citation type="journal article" date="2008" name="Appl. Environ. Microbiol.">
        <title>Genomic insights into Mn(II) oxidation by the marine alphaproteobacterium Aurantimonas sp. strain SI85-9A1.</title>
        <authorList>
            <person name="Dick G.J."/>
            <person name="Podell S."/>
            <person name="Johnson H.A."/>
            <person name="Rivera-Espinoza Y."/>
            <person name="Bernier-Latmani R."/>
            <person name="McCarthy J.K."/>
            <person name="Torpey J.W."/>
            <person name="Clement B.G."/>
            <person name="Gaasterland T."/>
            <person name="Tebo B.M."/>
        </authorList>
    </citation>
    <scope>NUCLEOTIDE SEQUENCE [LARGE SCALE GENOMIC DNA]</scope>
    <source>
        <strain evidence="7 8">SI85-9A1</strain>
    </source>
</reference>
<dbReference type="Gene3D" id="2.140.10.10">
    <property type="entry name" value="Quinoprotein alcohol dehydrogenase-like superfamily"/>
    <property type="match status" value="2"/>
</dbReference>
<dbReference type="HOGENOM" id="CLU_018478_1_0_5"/>
<proteinExistence type="inferred from homology"/>
<gene>
    <name evidence="7" type="ORF">SI859A1_03022</name>
</gene>
<feature type="compositionally biased region" description="Low complexity" evidence="4">
    <location>
        <begin position="332"/>
        <end position="351"/>
    </location>
</feature>
<feature type="domain" description="Pyrrolo-quinoline quinone repeat" evidence="6">
    <location>
        <begin position="351"/>
        <end position="845"/>
    </location>
</feature>
<dbReference type="CDD" id="cd10280">
    <property type="entry name" value="PQQ_mGDH"/>
    <property type="match status" value="1"/>
</dbReference>
<feature type="transmembrane region" description="Helical" evidence="5">
    <location>
        <begin position="84"/>
        <end position="106"/>
    </location>
</feature>
<keyword evidence="5" id="KW-1133">Transmembrane helix</keyword>
<dbReference type="NCBIfam" id="TIGR03074">
    <property type="entry name" value="PQQ_membr_DH"/>
    <property type="match status" value="1"/>
</dbReference>
<feature type="domain" description="Pyrrolo-quinoline quinone repeat" evidence="6">
    <location>
        <begin position="179"/>
        <end position="315"/>
    </location>
</feature>
<keyword evidence="8" id="KW-1185">Reference proteome</keyword>
<dbReference type="PANTHER" id="PTHR32303:SF4">
    <property type="entry name" value="QUINOPROTEIN GLUCOSE DEHYDROGENASE"/>
    <property type="match status" value="1"/>
</dbReference>
<dbReference type="GO" id="GO:0048038">
    <property type="term" value="F:quinone binding"/>
    <property type="evidence" value="ECO:0007669"/>
    <property type="project" value="InterPro"/>
</dbReference>
<evidence type="ECO:0000256" key="5">
    <source>
        <dbReference type="SAM" id="Phobius"/>
    </source>
</evidence>
<dbReference type="AlphaFoldDB" id="Q1YG06"/>
<keyword evidence="5" id="KW-0472">Membrane</keyword>
<evidence type="ECO:0000256" key="2">
    <source>
        <dbReference type="ARBA" id="ARBA00008156"/>
    </source>
</evidence>
<comment type="similarity">
    <text evidence="2">Belongs to the bacterial PQQ dehydrogenase family.</text>
</comment>
<name>Q1YG06_AURMS</name>
<organism evidence="7 8">
    <name type="scientific">Aurantimonas manganoxydans (strain ATCC BAA-1229 / DSM 21871 / SI85-9A1)</name>
    <dbReference type="NCBI Taxonomy" id="287752"/>
    <lineage>
        <taxon>Bacteria</taxon>
        <taxon>Pseudomonadati</taxon>
        <taxon>Pseudomonadota</taxon>
        <taxon>Alphaproteobacteria</taxon>
        <taxon>Hyphomicrobiales</taxon>
        <taxon>Aurantimonadaceae</taxon>
        <taxon>Aurantimonas</taxon>
    </lineage>
</organism>
<dbReference type="BioCyc" id="AURANTIMONAS:SI859A1_03022-MONOMER"/>
<feature type="transmembrane region" description="Helical" evidence="5">
    <location>
        <begin position="61"/>
        <end position="78"/>
    </location>
</feature>
<dbReference type="InterPro" id="IPR017511">
    <property type="entry name" value="PQQ_mDH"/>
</dbReference>
<dbReference type="Proteomes" id="UP000000321">
    <property type="component" value="Unassembled WGS sequence"/>
</dbReference>
<comment type="cofactor">
    <cofactor evidence="1">
        <name>pyrroloquinoline quinone</name>
        <dbReference type="ChEBI" id="CHEBI:58442"/>
    </cofactor>
</comment>
<dbReference type="InterPro" id="IPR002372">
    <property type="entry name" value="PQQ_rpt_dom"/>
</dbReference>
<sequence>MRSGPGSIISLITIAILALAGLFLTGGGLWLIVAGGSWYYLIAGLVMLATALLLQFRRPEALSLYAALVIGTLIWAIWEVGFDWWPLAARGGVIFILGLVLLLPWITRRLGRRNVAQALDGVVVTPSARRGSGLALSGALVVALVVAGISWFTDLHSVEGRLPERQTAWNDLGVPAGEWHQYGRTSYGQRYAPLDQITPDNVDRLQVAWEYHTGDETQPGDPVETTFEVTPLKIGERLYLCTPHQNVIALDATTGEEIWRYDPQIQGELALQHLTCRGLAYQAPGTADQAGADAAATPAADAASPASDSPTGTATALAQSGQLAAPQTDGQPASADDAATAPAAPTETPTSNQPVAAATAARTSDTCDGKLFMPTADGRLIALNLETGAVCTGFGGGDGQIDLWQKMPNVNPGSYYSTSPVVVTQDMVIVGGTVLDNVSTNEASGVIRGYDIETGDLVWAWDSGNPDQTTPLPEGQSYTPNSPNSWSISAADEALGMVYVPLGNQPPDQWGANRSDAVERFSSSVVALDIATGEVRWVFQTVHHDLWDYDVPSQPSLLDLTIRGESVPVVVQPTKQGEVYVLDRRTGEPALPVVETPVPGGAVEPDFTAPTQPVSALSFDPPAIRETDMWGATLFDQLACRIAFHGYRYEGRYTPPSLEGSLVYPGNFGVFNWGGVAIDPVRDVMFSTPAYLAFVSKLVPRDNDSDLVVNKSQPDGALPALNENFGAPYAVELSPFTSVLGLPCQSPPWGYVTGSDLATGETVWMHKNGTVRDSSPIPLPFEMGVPDLGGPVITAGGVAFISGTLDYYVRGFDVTTGKQLWRARLPAGGQSTPMSYEGADGRQYVLVAAGGHGSLGTKRGDSVIAYALPGEAAAAE</sequence>
<keyword evidence="5" id="KW-0812">Transmembrane</keyword>
<feature type="compositionally biased region" description="Polar residues" evidence="4">
    <location>
        <begin position="465"/>
        <end position="483"/>
    </location>
</feature>
<dbReference type="SMART" id="SM00564">
    <property type="entry name" value="PQQ"/>
    <property type="match status" value="5"/>
</dbReference>
<dbReference type="GO" id="GO:0016020">
    <property type="term" value="C:membrane"/>
    <property type="evidence" value="ECO:0007669"/>
    <property type="project" value="InterPro"/>
</dbReference>
<dbReference type="GO" id="GO:0008876">
    <property type="term" value="F:quinoprotein glucose dehydrogenase activity"/>
    <property type="evidence" value="ECO:0007669"/>
    <property type="project" value="TreeGrafter"/>
</dbReference>
<feature type="compositionally biased region" description="Low complexity" evidence="4">
    <location>
        <begin position="292"/>
        <end position="316"/>
    </location>
</feature>
<feature type="transmembrane region" description="Helical" evidence="5">
    <location>
        <begin position="134"/>
        <end position="153"/>
    </location>
</feature>